<feature type="region of interest" description="Disordered" evidence="1">
    <location>
        <begin position="140"/>
        <end position="188"/>
    </location>
</feature>
<name>A0A9P4XUU0_CRYP1</name>
<dbReference type="OrthoDB" id="5378679at2759"/>
<dbReference type="InterPro" id="IPR012340">
    <property type="entry name" value="NA-bd_OB-fold"/>
</dbReference>
<dbReference type="SUPFAM" id="SSF50249">
    <property type="entry name" value="Nucleic acid-binding proteins"/>
    <property type="match status" value="1"/>
</dbReference>
<dbReference type="EMBL" id="MU032351">
    <property type="protein sequence ID" value="KAF3761326.1"/>
    <property type="molecule type" value="Genomic_DNA"/>
</dbReference>
<reference evidence="2" key="1">
    <citation type="journal article" date="2020" name="Phytopathology">
        <title>Genome sequence of the chestnut blight fungus Cryphonectria parasitica EP155: A fundamental resource for an archetypical invasive plant pathogen.</title>
        <authorList>
            <person name="Crouch J.A."/>
            <person name="Dawe A."/>
            <person name="Aerts A."/>
            <person name="Barry K."/>
            <person name="Churchill A.C.L."/>
            <person name="Grimwood J."/>
            <person name="Hillman B."/>
            <person name="Milgroom M.G."/>
            <person name="Pangilinan J."/>
            <person name="Smith M."/>
            <person name="Salamov A."/>
            <person name="Schmutz J."/>
            <person name="Yadav J."/>
            <person name="Grigoriev I.V."/>
            <person name="Nuss D."/>
        </authorList>
    </citation>
    <scope>NUCLEOTIDE SEQUENCE</scope>
    <source>
        <strain evidence="2">EP155</strain>
    </source>
</reference>
<organism evidence="2 3">
    <name type="scientific">Cryphonectria parasitica (strain ATCC 38755 / EP155)</name>
    <dbReference type="NCBI Taxonomy" id="660469"/>
    <lineage>
        <taxon>Eukaryota</taxon>
        <taxon>Fungi</taxon>
        <taxon>Dikarya</taxon>
        <taxon>Ascomycota</taxon>
        <taxon>Pezizomycotina</taxon>
        <taxon>Sordariomycetes</taxon>
        <taxon>Sordariomycetidae</taxon>
        <taxon>Diaporthales</taxon>
        <taxon>Cryphonectriaceae</taxon>
        <taxon>Cryphonectria-Endothia species complex</taxon>
        <taxon>Cryphonectria</taxon>
    </lineage>
</organism>
<gene>
    <name evidence="2" type="ORF">M406DRAFT_266470</name>
</gene>
<sequence length="395" mass="42944">MMGRLLVLTGAPESERLDWSSSGLLSTFQPAVARFAFLRRPHHHPELQPTPHDRQDISALDLAAWRSLALYRPQIPTGFSQRAGVFPNSADFLTTASISSSSDASRDGDTGGGDGEEEAGGSRLLVEFYEHSLAVHHNHCSSQLVPGPESQQQAAASQLSEDTTTIAEGTTVLKTPLPRRRGTDHLSDLEDIPPASYLTSIAPQTMTVTLIVGIISIAPPRTVETRYGATRALVEVLVGDDTKSGFAVTFWLSEADARAGTGGVLPRGLRAQDVVLMQNVALNVFRKKVYGGSLRRDMTSVHLLHRVRTVVDDDEDDTGGYYSKVDLAKAGRSTKKQQDPQLEKTRRVRDWVMKFVGGGDVGGEPKTTRSTTTARGKKRAATPRNWNQPPPLDSQ</sequence>
<dbReference type="Proteomes" id="UP000803844">
    <property type="component" value="Unassembled WGS sequence"/>
</dbReference>
<dbReference type="GeneID" id="63834934"/>
<keyword evidence="3" id="KW-1185">Reference proteome</keyword>
<proteinExistence type="predicted"/>
<evidence type="ECO:0000256" key="1">
    <source>
        <dbReference type="SAM" id="MobiDB-lite"/>
    </source>
</evidence>
<feature type="region of interest" description="Disordered" evidence="1">
    <location>
        <begin position="97"/>
        <end position="119"/>
    </location>
</feature>
<evidence type="ECO:0000313" key="3">
    <source>
        <dbReference type="Proteomes" id="UP000803844"/>
    </source>
</evidence>
<dbReference type="Gene3D" id="2.40.50.140">
    <property type="entry name" value="Nucleic acid-binding proteins"/>
    <property type="match status" value="1"/>
</dbReference>
<feature type="compositionally biased region" description="Low complexity" evidence="1">
    <location>
        <begin position="150"/>
        <end position="160"/>
    </location>
</feature>
<comment type="caution">
    <text evidence="2">The sequence shown here is derived from an EMBL/GenBank/DDBJ whole genome shotgun (WGS) entry which is preliminary data.</text>
</comment>
<dbReference type="RefSeq" id="XP_040772305.1">
    <property type="nucleotide sequence ID" value="XM_040917805.1"/>
</dbReference>
<accession>A0A9P4XUU0</accession>
<evidence type="ECO:0000313" key="2">
    <source>
        <dbReference type="EMBL" id="KAF3761326.1"/>
    </source>
</evidence>
<dbReference type="AlphaFoldDB" id="A0A9P4XUU0"/>
<feature type="region of interest" description="Disordered" evidence="1">
    <location>
        <begin position="356"/>
        <end position="395"/>
    </location>
</feature>
<protein>
    <submittedName>
        <fullName evidence="2">Uncharacterized protein</fullName>
    </submittedName>
</protein>